<gene>
    <name evidence="2" type="ORF">AVEN_166170_1</name>
</gene>
<feature type="region of interest" description="Disordered" evidence="1">
    <location>
        <begin position="1"/>
        <end position="29"/>
    </location>
</feature>
<sequence>MFKQDSIGKYSGQSQVANDSHQYSSNVNSSNVWDVPKGRRCLHFPSRNEFILSLANRFHLLCDLIVSFGILCARRIVWCVNWSTGNNLEALNF</sequence>
<comment type="caution">
    <text evidence="2">The sequence shown here is derived from an EMBL/GenBank/DDBJ whole genome shotgun (WGS) entry which is preliminary data.</text>
</comment>
<dbReference type="EMBL" id="BGPR01009096">
    <property type="protein sequence ID" value="GBN37951.1"/>
    <property type="molecule type" value="Genomic_DNA"/>
</dbReference>
<keyword evidence="3" id="KW-1185">Reference proteome</keyword>
<protein>
    <submittedName>
        <fullName evidence="2">Uncharacterized protein</fullName>
    </submittedName>
</protein>
<organism evidence="2 3">
    <name type="scientific">Araneus ventricosus</name>
    <name type="common">Orbweaver spider</name>
    <name type="synonym">Epeira ventricosa</name>
    <dbReference type="NCBI Taxonomy" id="182803"/>
    <lineage>
        <taxon>Eukaryota</taxon>
        <taxon>Metazoa</taxon>
        <taxon>Ecdysozoa</taxon>
        <taxon>Arthropoda</taxon>
        <taxon>Chelicerata</taxon>
        <taxon>Arachnida</taxon>
        <taxon>Araneae</taxon>
        <taxon>Araneomorphae</taxon>
        <taxon>Entelegynae</taxon>
        <taxon>Araneoidea</taxon>
        <taxon>Araneidae</taxon>
        <taxon>Araneus</taxon>
    </lineage>
</organism>
<evidence type="ECO:0000313" key="2">
    <source>
        <dbReference type="EMBL" id="GBN37951.1"/>
    </source>
</evidence>
<dbReference type="AlphaFoldDB" id="A0A4Y2NF43"/>
<evidence type="ECO:0000313" key="3">
    <source>
        <dbReference type="Proteomes" id="UP000499080"/>
    </source>
</evidence>
<dbReference type="Proteomes" id="UP000499080">
    <property type="component" value="Unassembled WGS sequence"/>
</dbReference>
<proteinExistence type="predicted"/>
<feature type="compositionally biased region" description="Polar residues" evidence="1">
    <location>
        <begin position="11"/>
        <end position="23"/>
    </location>
</feature>
<reference evidence="2 3" key="1">
    <citation type="journal article" date="2019" name="Sci. Rep.">
        <title>Orb-weaving spider Araneus ventricosus genome elucidates the spidroin gene catalogue.</title>
        <authorList>
            <person name="Kono N."/>
            <person name="Nakamura H."/>
            <person name="Ohtoshi R."/>
            <person name="Moran D.A.P."/>
            <person name="Shinohara A."/>
            <person name="Yoshida Y."/>
            <person name="Fujiwara M."/>
            <person name="Mori M."/>
            <person name="Tomita M."/>
            <person name="Arakawa K."/>
        </authorList>
    </citation>
    <scope>NUCLEOTIDE SEQUENCE [LARGE SCALE GENOMIC DNA]</scope>
</reference>
<evidence type="ECO:0000256" key="1">
    <source>
        <dbReference type="SAM" id="MobiDB-lite"/>
    </source>
</evidence>
<accession>A0A4Y2NF43</accession>
<name>A0A4Y2NF43_ARAVE</name>